<proteinExistence type="predicted"/>
<reference evidence="1 2" key="1">
    <citation type="submission" date="2020-12" db="EMBL/GenBank/DDBJ databases">
        <title>Whole genome sequences of gut porcine anaerobes.</title>
        <authorList>
            <person name="Kubasova T."/>
            <person name="Jahodarova E."/>
            <person name="Rychlik I."/>
        </authorList>
    </citation>
    <scope>NUCLEOTIDE SEQUENCE [LARGE SCALE GENOMIC DNA]</scope>
    <source>
        <strain evidence="1 2">An867</strain>
    </source>
</reference>
<dbReference type="RefSeq" id="WP_235324188.1">
    <property type="nucleotide sequence ID" value="NZ_JAFBIT010000003.1"/>
</dbReference>
<sequence>MTDAEKRMRRILTQTGLYSGEDKIFSAEVAAYGVGFDIFAKELERLRRNLFVQTADAQGLARFEGLFRIRPSSDSAENRRAMLLRRGGITPADHTKAALEEQLLAAGIRGGIVENYEGGLLVNVQEVLGISETTAESEARTFMPAHLPCAFDFGSNTWDAADEAGLTFDEMDAKNYTWAQIDSL</sequence>
<evidence type="ECO:0000313" key="2">
    <source>
        <dbReference type="Proteomes" id="UP001299220"/>
    </source>
</evidence>
<evidence type="ECO:0008006" key="3">
    <source>
        <dbReference type="Google" id="ProtNLM"/>
    </source>
</evidence>
<name>A0ABS9CQW8_9FIRM</name>
<keyword evidence="2" id="KW-1185">Reference proteome</keyword>
<dbReference type="EMBL" id="JAFBIT010000003">
    <property type="protein sequence ID" value="MCF2653170.1"/>
    <property type="molecule type" value="Genomic_DNA"/>
</dbReference>
<organism evidence="1 2">
    <name type="scientific">Anaeromassilibacillus senegalensis</name>
    <dbReference type="NCBI Taxonomy" id="1673717"/>
    <lineage>
        <taxon>Bacteria</taxon>
        <taxon>Bacillati</taxon>
        <taxon>Bacillota</taxon>
        <taxon>Clostridia</taxon>
        <taxon>Eubacteriales</taxon>
        <taxon>Acutalibacteraceae</taxon>
        <taxon>Anaeromassilibacillus</taxon>
    </lineage>
</organism>
<accession>A0ABS9CQW8</accession>
<comment type="caution">
    <text evidence="1">The sequence shown here is derived from an EMBL/GenBank/DDBJ whole genome shotgun (WGS) entry which is preliminary data.</text>
</comment>
<protein>
    <recommendedName>
        <fullName evidence="3">DUF2313 domain-containing protein</fullName>
    </recommendedName>
</protein>
<evidence type="ECO:0000313" key="1">
    <source>
        <dbReference type="EMBL" id="MCF2653170.1"/>
    </source>
</evidence>
<gene>
    <name evidence="1" type="ORF">JQM67_11215</name>
</gene>
<dbReference type="Proteomes" id="UP001299220">
    <property type="component" value="Unassembled WGS sequence"/>
</dbReference>